<comment type="caution">
    <text evidence="1">The sequence shown here is derived from an EMBL/GenBank/DDBJ whole genome shotgun (WGS) entry which is preliminary data.</text>
</comment>
<evidence type="ECO:0000313" key="2">
    <source>
        <dbReference type="Proteomes" id="UP000325081"/>
    </source>
</evidence>
<evidence type="ECO:0000313" key="1">
    <source>
        <dbReference type="EMBL" id="GER42822.1"/>
    </source>
</evidence>
<accession>A0A5A7QCZ4</accession>
<dbReference type="EMBL" id="BKCP01006460">
    <property type="protein sequence ID" value="GER42822.1"/>
    <property type="molecule type" value="Genomic_DNA"/>
</dbReference>
<dbReference type="AlphaFoldDB" id="A0A5A7QCZ4"/>
<protein>
    <submittedName>
        <fullName evidence="1">Glyoxalase family protein</fullName>
    </submittedName>
</protein>
<sequence length="108" mass="12938">MEDNDIQFLVIVDFELLLASSSRIRNHESAGFERIEERETFIFDAAQRRQQNALSALKMLSLCYEIRVWDEALDLLYNRDVLMGLWKTWPFKSMYCKLTLICYRSYKI</sequence>
<gene>
    <name evidence="1" type="ORF">STAS_19640</name>
</gene>
<keyword evidence="2" id="KW-1185">Reference proteome</keyword>
<reference evidence="2" key="1">
    <citation type="journal article" date="2019" name="Curr. Biol.">
        <title>Genome Sequence of Striga asiatica Provides Insight into the Evolution of Plant Parasitism.</title>
        <authorList>
            <person name="Yoshida S."/>
            <person name="Kim S."/>
            <person name="Wafula E.K."/>
            <person name="Tanskanen J."/>
            <person name="Kim Y.M."/>
            <person name="Honaas L."/>
            <person name="Yang Z."/>
            <person name="Spallek T."/>
            <person name="Conn C.E."/>
            <person name="Ichihashi Y."/>
            <person name="Cheong K."/>
            <person name="Cui S."/>
            <person name="Der J.P."/>
            <person name="Gundlach H."/>
            <person name="Jiao Y."/>
            <person name="Hori C."/>
            <person name="Ishida J.K."/>
            <person name="Kasahara H."/>
            <person name="Kiba T."/>
            <person name="Kim M.S."/>
            <person name="Koo N."/>
            <person name="Laohavisit A."/>
            <person name="Lee Y.H."/>
            <person name="Lumba S."/>
            <person name="McCourt P."/>
            <person name="Mortimer J.C."/>
            <person name="Mutuku J.M."/>
            <person name="Nomura T."/>
            <person name="Sasaki-Sekimoto Y."/>
            <person name="Seto Y."/>
            <person name="Wang Y."/>
            <person name="Wakatake T."/>
            <person name="Sakakibara H."/>
            <person name="Demura T."/>
            <person name="Yamaguchi S."/>
            <person name="Yoneyama K."/>
            <person name="Manabe R.I."/>
            <person name="Nelson D.C."/>
            <person name="Schulman A.H."/>
            <person name="Timko M.P."/>
            <person name="dePamphilis C.W."/>
            <person name="Choi D."/>
            <person name="Shirasu K."/>
        </authorList>
    </citation>
    <scope>NUCLEOTIDE SEQUENCE [LARGE SCALE GENOMIC DNA]</scope>
    <source>
        <strain evidence="2">cv. UVA1</strain>
    </source>
</reference>
<name>A0A5A7QCZ4_STRAF</name>
<organism evidence="1 2">
    <name type="scientific">Striga asiatica</name>
    <name type="common">Asiatic witchweed</name>
    <name type="synonym">Buchnera asiatica</name>
    <dbReference type="NCBI Taxonomy" id="4170"/>
    <lineage>
        <taxon>Eukaryota</taxon>
        <taxon>Viridiplantae</taxon>
        <taxon>Streptophyta</taxon>
        <taxon>Embryophyta</taxon>
        <taxon>Tracheophyta</taxon>
        <taxon>Spermatophyta</taxon>
        <taxon>Magnoliopsida</taxon>
        <taxon>eudicotyledons</taxon>
        <taxon>Gunneridae</taxon>
        <taxon>Pentapetalae</taxon>
        <taxon>asterids</taxon>
        <taxon>lamiids</taxon>
        <taxon>Lamiales</taxon>
        <taxon>Orobanchaceae</taxon>
        <taxon>Buchnereae</taxon>
        <taxon>Striga</taxon>
    </lineage>
</organism>
<dbReference type="Proteomes" id="UP000325081">
    <property type="component" value="Unassembled WGS sequence"/>
</dbReference>
<proteinExistence type="predicted"/>